<accession>A0A6C1B330</accession>
<keyword evidence="3" id="KW-0949">S-adenosyl-L-methionine</keyword>
<evidence type="ECO:0000256" key="1">
    <source>
        <dbReference type="ARBA" id="ARBA00022603"/>
    </source>
</evidence>
<organism evidence="5 6">
    <name type="scientific">Nitrogeniibacter mangrovi</name>
    <dbReference type="NCBI Taxonomy" id="2016596"/>
    <lineage>
        <taxon>Bacteria</taxon>
        <taxon>Pseudomonadati</taxon>
        <taxon>Pseudomonadota</taxon>
        <taxon>Betaproteobacteria</taxon>
        <taxon>Rhodocyclales</taxon>
        <taxon>Zoogloeaceae</taxon>
        <taxon>Nitrogeniibacter</taxon>
    </lineage>
</organism>
<dbReference type="EMBL" id="CP048836">
    <property type="protein sequence ID" value="QID17793.1"/>
    <property type="molecule type" value="Genomic_DNA"/>
</dbReference>
<dbReference type="RefSeq" id="WP_173764955.1">
    <property type="nucleotide sequence ID" value="NZ_CP048836.1"/>
</dbReference>
<dbReference type="InterPro" id="IPR029063">
    <property type="entry name" value="SAM-dependent_MTases_sf"/>
</dbReference>
<name>A0A6C1B330_9RHOO</name>
<keyword evidence="6" id="KW-1185">Reference proteome</keyword>
<dbReference type="CDD" id="cd02440">
    <property type="entry name" value="AdoMet_MTases"/>
    <property type="match status" value="1"/>
</dbReference>
<keyword evidence="1 5" id="KW-0489">Methyltransferase</keyword>
<proteinExistence type="predicted"/>
<evidence type="ECO:0000256" key="2">
    <source>
        <dbReference type="ARBA" id="ARBA00022679"/>
    </source>
</evidence>
<evidence type="ECO:0000256" key="3">
    <source>
        <dbReference type="ARBA" id="ARBA00022691"/>
    </source>
</evidence>
<dbReference type="SUPFAM" id="SSF53335">
    <property type="entry name" value="S-adenosyl-L-methionine-dependent methyltransferases"/>
    <property type="match status" value="1"/>
</dbReference>
<dbReference type="GO" id="GO:0032259">
    <property type="term" value="P:methylation"/>
    <property type="evidence" value="ECO:0007669"/>
    <property type="project" value="UniProtKB-KW"/>
</dbReference>
<protein>
    <submittedName>
        <fullName evidence="5">Class I SAM-dependent methyltransferase</fullName>
    </submittedName>
</protein>
<evidence type="ECO:0000313" key="5">
    <source>
        <dbReference type="EMBL" id="QID17793.1"/>
    </source>
</evidence>
<feature type="domain" description="Methyltransferase" evidence="4">
    <location>
        <begin position="26"/>
        <end position="96"/>
    </location>
</feature>
<evidence type="ECO:0000313" key="6">
    <source>
        <dbReference type="Proteomes" id="UP000501991"/>
    </source>
</evidence>
<keyword evidence="2 5" id="KW-0808">Transferase</keyword>
<reference evidence="5 6" key="1">
    <citation type="submission" date="2020-02" db="EMBL/GenBank/DDBJ databases">
        <title>Nitrogenibacter mangrovi gen. nov., sp. nov. isolated from mangrove sediment, a denitrifying betaproteobacterium.</title>
        <authorList>
            <person name="Liao H."/>
            <person name="Tian Y."/>
        </authorList>
    </citation>
    <scope>NUCLEOTIDE SEQUENCE [LARGE SCALE GENOMIC DNA]</scope>
    <source>
        <strain evidence="5 6">M9-3-2</strain>
    </source>
</reference>
<dbReference type="InterPro" id="IPR041698">
    <property type="entry name" value="Methyltransf_25"/>
</dbReference>
<dbReference type="Gene3D" id="3.40.50.150">
    <property type="entry name" value="Vaccinia Virus protein VP39"/>
    <property type="match status" value="1"/>
</dbReference>
<evidence type="ECO:0000259" key="4">
    <source>
        <dbReference type="Pfam" id="PF13649"/>
    </source>
</evidence>
<dbReference type="AlphaFoldDB" id="A0A6C1B330"/>
<sequence length="186" mass="20052">MSTHGGTTPSAWVVRFASLLPAGARVLDLACGRGRHARFLAERGCHVIAADRDEAALEVMSEVPGVVTCHLDLEDGSAWPWDKDAFDAVVVSNYLFRPAFAQLCDRVAPEGLLIYETFMVGNERFGRPTNPDFLLQPGELLARTADRFTPIAFEQGTIGEPPLAAVQRLCARKGTGPGHVPPASVL</sequence>
<dbReference type="Pfam" id="PF13649">
    <property type="entry name" value="Methyltransf_25"/>
    <property type="match status" value="1"/>
</dbReference>
<dbReference type="PANTHER" id="PTHR43464">
    <property type="entry name" value="METHYLTRANSFERASE"/>
    <property type="match status" value="1"/>
</dbReference>
<gene>
    <name evidence="5" type="ORF">G3580_09145</name>
</gene>
<dbReference type="PANTHER" id="PTHR43464:SF19">
    <property type="entry name" value="UBIQUINONE BIOSYNTHESIS O-METHYLTRANSFERASE, MITOCHONDRIAL"/>
    <property type="match status" value="1"/>
</dbReference>
<dbReference type="Proteomes" id="UP000501991">
    <property type="component" value="Chromosome"/>
</dbReference>
<dbReference type="KEGG" id="azq:G3580_09145"/>
<dbReference type="GO" id="GO:0008168">
    <property type="term" value="F:methyltransferase activity"/>
    <property type="evidence" value="ECO:0007669"/>
    <property type="project" value="UniProtKB-KW"/>
</dbReference>